<evidence type="ECO:0000256" key="9">
    <source>
        <dbReference type="SAM" id="MobiDB-lite"/>
    </source>
</evidence>
<evidence type="ECO:0000256" key="1">
    <source>
        <dbReference type="ARBA" id="ARBA00004123"/>
    </source>
</evidence>
<protein>
    <recommendedName>
        <fullName evidence="10">PHD-type domain-containing protein</fullName>
    </recommendedName>
</protein>
<dbReference type="PROSITE" id="PS01359">
    <property type="entry name" value="ZF_PHD_1"/>
    <property type="match status" value="2"/>
</dbReference>
<dbReference type="AlphaFoldDB" id="A0A7R8V1I3"/>
<keyword evidence="12" id="KW-1185">Reference proteome</keyword>
<name>A0A7R8V1I3_HERIL</name>
<keyword evidence="3" id="KW-0677">Repeat</keyword>
<dbReference type="GO" id="GO:0005634">
    <property type="term" value="C:nucleus"/>
    <property type="evidence" value="ECO:0007669"/>
    <property type="project" value="UniProtKB-SubCell"/>
</dbReference>
<dbReference type="GO" id="GO:0006325">
    <property type="term" value="P:chromatin organization"/>
    <property type="evidence" value="ECO:0007669"/>
    <property type="project" value="UniProtKB-KW"/>
</dbReference>
<evidence type="ECO:0000256" key="4">
    <source>
        <dbReference type="ARBA" id="ARBA00022771"/>
    </source>
</evidence>
<feature type="compositionally biased region" description="Low complexity" evidence="9">
    <location>
        <begin position="739"/>
        <end position="755"/>
    </location>
</feature>
<dbReference type="Gene3D" id="3.30.40.10">
    <property type="entry name" value="Zinc/RING finger domain, C3HC4 (zinc finger)"/>
    <property type="match status" value="1"/>
</dbReference>
<feature type="compositionally biased region" description="Polar residues" evidence="9">
    <location>
        <begin position="895"/>
        <end position="929"/>
    </location>
</feature>
<evidence type="ECO:0000313" key="12">
    <source>
        <dbReference type="Proteomes" id="UP000594454"/>
    </source>
</evidence>
<keyword evidence="2" id="KW-0479">Metal-binding</keyword>
<dbReference type="FunCoup" id="A0A7R8V1I3">
    <property type="interactions" value="1322"/>
</dbReference>
<dbReference type="InterPro" id="IPR013083">
    <property type="entry name" value="Znf_RING/FYVE/PHD"/>
</dbReference>
<accession>A0A7R8V1I3</accession>
<feature type="region of interest" description="Disordered" evidence="9">
    <location>
        <begin position="147"/>
        <end position="177"/>
    </location>
</feature>
<feature type="region of interest" description="Disordered" evidence="9">
    <location>
        <begin position="1"/>
        <end position="32"/>
    </location>
</feature>
<dbReference type="Pfam" id="PF14061">
    <property type="entry name" value="Mtf2_C"/>
    <property type="match status" value="1"/>
</dbReference>
<keyword evidence="4 8" id="KW-0863">Zinc-finger</keyword>
<dbReference type="SMART" id="SM00249">
    <property type="entry name" value="PHD"/>
    <property type="match status" value="2"/>
</dbReference>
<gene>
    <name evidence="11" type="ORF">HERILL_LOCUS13450</name>
</gene>
<comment type="subcellular location">
    <subcellularLocation>
        <location evidence="1">Nucleus</location>
    </subcellularLocation>
</comment>
<evidence type="ECO:0000256" key="5">
    <source>
        <dbReference type="ARBA" id="ARBA00022833"/>
    </source>
</evidence>
<feature type="compositionally biased region" description="Acidic residues" evidence="9">
    <location>
        <begin position="624"/>
        <end position="638"/>
    </location>
</feature>
<feature type="region of interest" description="Disordered" evidence="9">
    <location>
        <begin position="850"/>
        <end position="929"/>
    </location>
</feature>
<evidence type="ECO:0000256" key="6">
    <source>
        <dbReference type="ARBA" id="ARBA00022853"/>
    </source>
</evidence>
<feature type="region of interest" description="Disordered" evidence="9">
    <location>
        <begin position="680"/>
        <end position="758"/>
    </location>
</feature>
<proteinExistence type="predicted"/>
<evidence type="ECO:0000313" key="11">
    <source>
        <dbReference type="EMBL" id="CAD7090998.1"/>
    </source>
</evidence>
<dbReference type="SUPFAM" id="SSF57903">
    <property type="entry name" value="FYVE/PHD zinc finger"/>
    <property type="match status" value="2"/>
</dbReference>
<evidence type="ECO:0000259" key="10">
    <source>
        <dbReference type="PROSITE" id="PS50016"/>
    </source>
</evidence>
<feature type="region of interest" description="Disordered" evidence="9">
    <location>
        <begin position="602"/>
        <end position="658"/>
    </location>
</feature>
<evidence type="ECO:0000256" key="7">
    <source>
        <dbReference type="ARBA" id="ARBA00023242"/>
    </source>
</evidence>
<dbReference type="PROSITE" id="PS50016">
    <property type="entry name" value="ZF_PHD_2"/>
    <property type="match status" value="1"/>
</dbReference>
<dbReference type="InterPro" id="IPR019787">
    <property type="entry name" value="Znf_PHD-finger"/>
</dbReference>
<dbReference type="InterPro" id="IPR011011">
    <property type="entry name" value="Znf_FYVE_PHD"/>
</dbReference>
<evidence type="ECO:0000256" key="3">
    <source>
        <dbReference type="ARBA" id="ARBA00022737"/>
    </source>
</evidence>
<feature type="domain" description="PHD-type" evidence="10">
    <location>
        <begin position="239"/>
        <end position="287"/>
    </location>
</feature>
<feature type="compositionally biased region" description="Basic residues" evidence="9">
    <location>
        <begin position="644"/>
        <end position="653"/>
    </location>
</feature>
<evidence type="ECO:0000256" key="2">
    <source>
        <dbReference type="ARBA" id="ARBA00022723"/>
    </source>
</evidence>
<feature type="compositionally biased region" description="Basic and acidic residues" evidence="9">
    <location>
        <begin position="1"/>
        <end position="24"/>
    </location>
</feature>
<keyword evidence="7" id="KW-0539">Nucleus</keyword>
<dbReference type="CDD" id="cd15503">
    <property type="entry name" value="PHD2_MTF2_PHF19_like"/>
    <property type="match status" value="1"/>
</dbReference>
<dbReference type="InParanoid" id="A0A7R8V1I3"/>
<evidence type="ECO:0000256" key="8">
    <source>
        <dbReference type="PROSITE-ProRule" id="PRU00146"/>
    </source>
</evidence>
<dbReference type="Gene3D" id="2.30.30.140">
    <property type="match status" value="1"/>
</dbReference>
<dbReference type="InterPro" id="IPR025894">
    <property type="entry name" value="Mtf2_C_dom"/>
</dbReference>
<dbReference type="GO" id="GO:0008270">
    <property type="term" value="F:zinc ion binding"/>
    <property type="evidence" value="ECO:0007669"/>
    <property type="project" value="UniProtKB-KW"/>
</dbReference>
<dbReference type="InterPro" id="IPR001965">
    <property type="entry name" value="Znf_PHD"/>
</dbReference>
<feature type="compositionally biased region" description="Low complexity" evidence="9">
    <location>
        <begin position="850"/>
        <end position="868"/>
    </location>
</feature>
<reference evidence="11 12" key="1">
    <citation type="submission" date="2020-11" db="EMBL/GenBank/DDBJ databases">
        <authorList>
            <person name="Wallbank WR R."/>
            <person name="Pardo Diaz C."/>
            <person name="Kozak K."/>
            <person name="Martin S."/>
            <person name="Jiggins C."/>
            <person name="Moest M."/>
            <person name="Warren A I."/>
            <person name="Generalovic N T."/>
            <person name="Byers J.R.P. K."/>
            <person name="Montejo-Kovacevich G."/>
            <person name="Yen C E."/>
        </authorList>
    </citation>
    <scope>NUCLEOTIDE SEQUENCE [LARGE SCALE GENOMIC DNA]</scope>
</reference>
<dbReference type="Proteomes" id="UP000594454">
    <property type="component" value="Chromosome 5"/>
</dbReference>
<keyword evidence="6" id="KW-0156">Chromatin regulator</keyword>
<organism evidence="11 12">
    <name type="scientific">Hermetia illucens</name>
    <name type="common">Black soldier fly</name>
    <dbReference type="NCBI Taxonomy" id="343691"/>
    <lineage>
        <taxon>Eukaryota</taxon>
        <taxon>Metazoa</taxon>
        <taxon>Ecdysozoa</taxon>
        <taxon>Arthropoda</taxon>
        <taxon>Hexapoda</taxon>
        <taxon>Insecta</taxon>
        <taxon>Pterygota</taxon>
        <taxon>Neoptera</taxon>
        <taxon>Endopterygota</taxon>
        <taxon>Diptera</taxon>
        <taxon>Brachycera</taxon>
        <taxon>Stratiomyomorpha</taxon>
        <taxon>Stratiomyidae</taxon>
        <taxon>Hermetiinae</taxon>
        <taxon>Hermetia</taxon>
    </lineage>
</organism>
<dbReference type="InterPro" id="IPR019786">
    <property type="entry name" value="Zinc_finger_PHD-type_CS"/>
</dbReference>
<keyword evidence="5" id="KW-0862">Zinc</keyword>
<dbReference type="EMBL" id="LR899013">
    <property type="protein sequence ID" value="CAD7090998.1"/>
    <property type="molecule type" value="Genomic_DNA"/>
</dbReference>
<dbReference type="CDD" id="cd15489">
    <property type="entry name" value="PHD_SF"/>
    <property type="match status" value="1"/>
</dbReference>
<dbReference type="Gene3D" id="3.90.980.20">
    <property type="match status" value="1"/>
</dbReference>
<sequence>MAEFVKKESLSNEPTHKSDYEKRCTGLPDKPGPFHKETDHSCFYNASAPKTILITNNYSQDDPSGLKSHQNIQKSSSITIVTHNSDGERSTSNIPTSASSSTVVLDRINICINNHFNDPRSANAIPSTSGLQNKKENIFPDERVEIKQETTDEPVSSTSNILDDDDDDNESMMSDSSEFISKYKPGEDVLVHRKDGRIYLGTIIAITRSQCLVRLDDCTEYWAEAEYIKKIDTTDTNDDPMCVVCKKVNENDIVEVCERCGRGYHQKCTEERFQKNGVWYCRRCTARNGVKVRQFQPPRIEPLSKILTDKSQLPYDIDSLTWDSHHRVNMEQIYCYCGGNGEWHKKMLQCCKCQQWFHEKCVRCLEYPLYRGDRFFVFVCSMCNDGVEFLRRLVMKWIDVVHLLLFNITTYNQQKYYHANKVIVPYAVDNWPFLHLDPSMRSLTAKEIKDKILSTLSTNSPRFKCGREIKKRQSVWGLRNRIPPIAPSVSIPADVEISEHYLRHRTKLNFISIESPIEIPKDIETKMSGIEYLGENSDNESSGGVSDTKFTSDDELPLKISIEREKQREQQQLAAATREILQKEQPMQQMCRETSPILIPEEDSLGNDHTSAITDSSDKSNDCAADDADVEMKDEETLDGTLSRTKRNRKRKSPFQQAASIATTAENAAKKHAEVIDICDSSDDTSSRGTLDLIIPPPKNFQGRNNPFRLTPKKNENNTSHTNSPLVVHKTITSGGGSSSSSASSNNNNNNSSGGKKPILNSKLFGNVDLNQVAGQFRIVRTVKRRLSAKDIMIGPNMEVKRRRLRRRSGNVEVISTTTIQTLPKSAAYLPIRSDNKEWPVAAIRSTLVTANGSSSSSTTPHATSPTNLGSISNVFNGRRLRQRREKNYAESSRRNSNTSLTAPNSNMANNRSIPGSPTKSGSQSTDVSLSDLKSSVNMYFGAVNRIASGENFAVRAKRYTPNGKIQYLIEWEGIS</sequence>
<dbReference type="OrthoDB" id="10033786at2759"/>